<dbReference type="PROSITE" id="PS01124">
    <property type="entry name" value="HTH_ARAC_FAMILY_2"/>
    <property type="match status" value="1"/>
</dbReference>
<feature type="coiled-coil region" evidence="8">
    <location>
        <begin position="368"/>
        <end position="395"/>
    </location>
</feature>
<dbReference type="InterPro" id="IPR002491">
    <property type="entry name" value="ABC_transptr_periplasmic_BD"/>
</dbReference>
<dbReference type="EMBL" id="JAGGLB010000051">
    <property type="protein sequence ID" value="MBP1996547.1"/>
    <property type="molecule type" value="Genomic_DNA"/>
</dbReference>
<dbReference type="SUPFAM" id="SSF46689">
    <property type="entry name" value="Homeodomain-like"/>
    <property type="match status" value="1"/>
</dbReference>
<dbReference type="PROSITE" id="PS00041">
    <property type="entry name" value="HTH_ARAC_FAMILY_1"/>
    <property type="match status" value="1"/>
</dbReference>
<keyword evidence="8" id="KW-0175">Coiled coil</keyword>
<dbReference type="Gene3D" id="3.40.50.1980">
    <property type="entry name" value="Nitrogenase molybdenum iron protein domain"/>
    <property type="match status" value="2"/>
</dbReference>
<keyword evidence="7" id="KW-0804">Transcription</keyword>
<dbReference type="InterPro" id="IPR009057">
    <property type="entry name" value="Homeodomain-like_sf"/>
</dbReference>
<name>A0ABS4J9L8_9BACL</name>
<dbReference type="InterPro" id="IPR051313">
    <property type="entry name" value="Bact_iron-sidero_bind"/>
</dbReference>
<feature type="domain" description="Fe/B12 periplasmic-binding" evidence="10">
    <location>
        <begin position="270"/>
        <end position="530"/>
    </location>
</feature>
<evidence type="ECO:0000256" key="5">
    <source>
        <dbReference type="ARBA" id="ARBA00023015"/>
    </source>
</evidence>
<evidence type="ECO:0000313" key="12">
    <source>
        <dbReference type="Proteomes" id="UP001519287"/>
    </source>
</evidence>
<evidence type="ECO:0000256" key="7">
    <source>
        <dbReference type="ARBA" id="ARBA00023163"/>
    </source>
</evidence>
<dbReference type="Gene3D" id="1.10.10.60">
    <property type="entry name" value="Homeodomain-like"/>
    <property type="match status" value="2"/>
</dbReference>
<dbReference type="Proteomes" id="UP001519287">
    <property type="component" value="Unassembled WGS sequence"/>
</dbReference>
<dbReference type="PROSITE" id="PS50983">
    <property type="entry name" value="FE_B12_PBP"/>
    <property type="match status" value="1"/>
</dbReference>
<dbReference type="Pfam" id="PF12833">
    <property type="entry name" value="HTH_18"/>
    <property type="match status" value="1"/>
</dbReference>
<keyword evidence="4" id="KW-0732">Signal</keyword>
<reference evidence="11 12" key="1">
    <citation type="submission" date="2021-03" db="EMBL/GenBank/DDBJ databases">
        <title>Genomic Encyclopedia of Type Strains, Phase IV (KMG-IV): sequencing the most valuable type-strain genomes for metagenomic binning, comparative biology and taxonomic classification.</title>
        <authorList>
            <person name="Goeker M."/>
        </authorList>
    </citation>
    <scope>NUCLEOTIDE SEQUENCE [LARGE SCALE GENOMIC DNA]</scope>
    <source>
        <strain evidence="11 12">DSM 26048</strain>
    </source>
</reference>
<dbReference type="RefSeq" id="WP_209979101.1">
    <property type="nucleotide sequence ID" value="NZ_JAGGLB010000051.1"/>
</dbReference>
<dbReference type="SUPFAM" id="SSF53807">
    <property type="entry name" value="Helical backbone' metal receptor"/>
    <property type="match status" value="1"/>
</dbReference>
<evidence type="ECO:0000256" key="4">
    <source>
        <dbReference type="ARBA" id="ARBA00022729"/>
    </source>
</evidence>
<evidence type="ECO:0000256" key="6">
    <source>
        <dbReference type="ARBA" id="ARBA00023125"/>
    </source>
</evidence>
<dbReference type="PANTHER" id="PTHR30532">
    <property type="entry name" value="IRON III DICITRATE-BINDING PERIPLASMIC PROTEIN"/>
    <property type="match status" value="1"/>
</dbReference>
<protein>
    <submittedName>
        <fullName evidence="11">ABC-type Fe3+-hydroxamate transport system substrate-binding protein</fullName>
    </submittedName>
</protein>
<feature type="domain" description="HTH araC/xylS-type" evidence="9">
    <location>
        <begin position="168"/>
        <end position="267"/>
    </location>
</feature>
<accession>A0ABS4J9L8</accession>
<comment type="subcellular location">
    <subcellularLocation>
        <location evidence="1">Cell envelope</location>
    </subcellularLocation>
</comment>
<dbReference type="PANTHER" id="PTHR30532:SF26">
    <property type="entry name" value="IRON(3+)-HYDROXAMATE-BINDING PROTEIN FHUD"/>
    <property type="match status" value="1"/>
</dbReference>
<evidence type="ECO:0000256" key="3">
    <source>
        <dbReference type="ARBA" id="ARBA00022448"/>
    </source>
</evidence>
<evidence type="ECO:0000256" key="2">
    <source>
        <dbReference type="ARBA" id="ARBA00008814"/>
    </source>
</evidence>
<keyword evidence="3" id="KW-0813">Transport</keyword>
<dbReference type="Pfam" id="PF01497">
    <property type="entry name" value="Peripla_BP_2"/>
    <property type="match status" value="1"/>
</dbReference>
<keyword evidence="5" id="KW-0805">Transcription regulation</keyword>
<keyword evidence="12" id="KW-1185">Reference proteome</keyword>
<gene>
    <name evidence="11" type="ORF">J2Z66_008195</name>
</gene>
<evidence type="ECO:0000259" key="10">
    <source>
        <dbReference type="PROSITE" id="PS50983"/>
    </source>
</evidence>
<evidence type="ECO:0000256" key="8">
    <source>
        <dbReference type="SAM" id="Coils"/>
    </source>
</evidence>
<dbReference type="SMART" id="SM00342">
    <property type="entry name" value="HTH_ARAC"/>
    <property type="match status" value="1"/>
</dbReference>
<keyword evidence="6" id="KW-0238">DNA-binding</keyword>
<evidence type="ECO:0000313" key="11">
    <source>
        <dbReference type="EMBL" id="MBP1996547.1"/>
    </source>
</evidence>
<dbReference type="InterPro" id="IPR018062">
    <property type="entry name" value="HTH_AraC-typ_CS"/>
</dbReference>
<comment type="caution">
    <text evidence="11">The sequence shown here is derived from an EMBL/GenBank/DDBJ whole genome shotgun (WGS) entry which is preliminary data.</text>
</comment>
<evidence type="ECO:0000256" key="1">
    <source>
        <dbReference type="ARBA" id="ARBA00004196"/>
    </source>
</evidence>
<organism evidence="11 12">
    <name type="scientific">Paenibacillus eucommiae</name>
    <dbReference type="NCBI Taxonomy" id="1355755"/>
    <lineage>
        <taxon>Bacteria</taxon>
        <taxon>Bacillati</taxon>
        <taxon>Bacillota</taxon>
        <taxon>Bacilli</taxon>
        <taxon>Bacillales</taxon>
        <taxon>Paenibacillaceae</taxon>
        <taxon>Paenibacillus</taxon>
    </lineage>
</organism>
<sequence>MKSESISRTTEMPDYTYYIPTQLYSFPESAALFTRDKETPSDDPFLLVIMGGSARLRVNGVEQTAQGCFVVSCDKRSSLRLMEMQSFRAILIEYRCMTLNHSAPLPLPSRTTPHPCSHRVNVLANELEDAWPLRSDRPFQAHRLFLELLENVQLELEEAAHQGADWLQNVLGHIHLHYRDELTREQLALLAGVSPEHFSRAFHKHIGCTFNSYLNTLRIRNVQQQLLTGKPDNLHDLALRVGYKDGYYLSRKFKQVVGTAPMMFIRKPKRIVSANYNYTAMLLALQVQPVLGAYSSWIRAGQPDIPNDQERELFGPGGYGSYDQIQSLKPDVILGYTELAADMKLMSLAPVVGLPFMKLDWREQFRQIAEVADKQKQAEKLLERYNEQVDLANTKLDRELGGRGSLIIWEMHENGAFAFGNRFGRGGHVLYDDLGFHMPEQLNQKSLETKGYIYVSIEQMLTYPADYIVITHQTCIPQAERIFHSPSCKKLRAEQQRRQLVVPNPFDLFYGFDPLSTQKQLEMLVGSFTS</sequence>
<proteinExistence type="inferred from homology"/>
<dbReference type="InterPro" id="IPR018060">
    <property type="entry name" value="HTH_AraC"/>
</dbReference>
<comment type="similarity">
    <text evidence="2">Belongs to the bacterial solute-binding protein 8 family.</text>
</comment>
<evidence type="ECO:0000259" key="9">
    <source>
        <dbReference type="PROSITE" id="PS01124"/>
    </source>
</evidence>